<dbReference type="RefSeq" id="WP_063191831.1">
    <property type="nucleotide sequence ID" value="NZ_LQQY01000044.1"/>
</dbReference>
<dbReference type="EMBL" id="LQQY01000044">
    <property type="protein sequence ID" value="KZE44233.1"/>
    <property type="molecule type" value="Genomic_DNA"/>
</dbReference>
<name>A0A161SX83_9BACI</name>
<dbReference type="OrthoDB" id="2828115at2"/>
<dbReference type="Proteomes" id="UP000076510">
    <property type="component" value="Unassembled WGS sequence"/>
</dbReference>
<evidence type="ECO:0000313" key="1">
    <source>
        <dbReference type="EMBL" id="KZE44233.1"/>
    </source>
</evidence>
<organism evidence="1 2">
    <name type="scientific">Rossellomorea marisflavi</name>
    <dbReference type="NCBI Taxonomy" id="189381"/>
    <lineage>
        <taxon>Bacteria</taxon>
        <taxon>Bacillati</taxon>
        <taxon>Bacillota</taxon>
        <taxon>Bacilli</taxon>
        <taxon>Bacillales</taxon>
        <taxon>Bacillaceae</taxon>
        <taxon>Rossellomorea</taxon>
    </lineage>
</organism>
<reference evidence="2" key="1">
    <citation type="submission" date="2016-01" db="EMBL/GenBank/DDBJ databases">
        <title>Whole genome sequencing of Bhargavaea cecembensis T14.</title>
        <authorList>
            <person name="Hong K.W."/>
        </authorList>
    </citation>
    <scope>NUCLEOTIDE SEQUENCE [LARGE SCALE GENOMIC DNA]</scope>
    <source>
        <strain evidence="2">M19</strain>
    </source>
</reference>
<dbReference type="AlphaFoldDB" id="A0A161SX83"/>
<sequence length="262" mass="30749">MVSTWSLSYKELYLLNQLLEGNEWIGINDPFIGYTDEEMKVEWKQALRDLSNRGLVKMTDDELIFEDEFIHAVWIIAKSNLIAEIETDFVEQSQFFFGDDKVIECMKETEERVTVYAHPTHELAFNQVIYPRLLMGVEHLEPRLDDSFHIRTSEYEHYCAQGMINDKDRLKEETGSSLMVDQFNRAIQRKRHTNRLMVFYKQESSWNIEGVHLLSSPSYNWALRMVTRDGTEWLQVKQVAGMDLLNEIGGAFNRVKGKQTVH</sequence>
<proteinExistence type="predicted"/>
<protein>
    <submittedName>
        <fullName evidence="1">Uncharacterized protein</fullName>
    </submittedName>
</protein>
<comment type="caution">
    <text evidence="1">The sequence shown here is derived from an EMBL/GenBank/DDBJ whole genome shotgun (WGS) entry which is preliminary data.</text>
</comment>
<gene>
    <name evidence="1" type="ORF">AV649_07995</name>
</gene>
<accession>A0A161SX83</accession>
<evidence type="ECO:0000313" key="2">
    <source>
        <dbReference type="Proteomes" id="UP000076510"/>
    </source>
</evidence>